<dbReference type="InterPro" id="IPR016461">
    <property type="entry name" value="COMT-like"/>
</dbReference>
<dbReference type="Proteomes" id="UP001152561">
    <property type="component" value="Unassembled WGS sequence"/>
</dbReference>
<dbReference type="OrthoDB" id="1606438at2759"/>
<dbReference type="InterPro" id="IPR001077">
    <property type="entry name" value="COMT_C"/>
</dbReference>
<comment type="caution">
    <text evidence="7">The sequence shown here is derived from an EMBL/GenBank/DDBJ whole genome shotgun (WGS) entry which is preliminary data.</text>
</comment>
<organism evidence="7 8">
    <name type="scientific">Anisodus acutangulus</name>
    <dbReference type="NCBI Taxonomy" id="402998"/>
    <lineage>
        <taxon>Eukaryota</taxon>
        <taxon>Viridiplantae</taxon>
        <taxon>Streptophyta</taxon>
        <taxon>Embryophyta</taxon>
        <taxon>Tracheophyta</taxon>
        <taxon>Spermatophyta</taxon>
        <taxon>Magnoliopsida</taxon>
        <taxon>eudicotyledons</taxon>
        <taxon>Gunneridae</taxon>
        <taxon>Pentapetalae</taxon>
        <taxon>asterids</taxon>
        <taxon>lamiids</taxon>
        <taxon>Solanales</taxon>
        <taxon>Solanaceae</taxon>
        <taxon>Solanoideae</taxon>
        <taxon>Hyoscyameae</taxon>
        <taxon>Anisodus</taxon>
    </lineage>
</organism>
<evidence type="ECO:0000259" key="5">
    <source>
        <dbReference type="Pfam" id="PF00891"/>
    </source>
</evidence>
<gene>
    <name evidence="7" type="ORF">K7X08_021897</name>
</gene>
<evidence type="ECO:0000256" key="4">
    <source>
        <dbReference type="ARBA" id="ARBA00034481"/>
    </source>
</evidence>
<name>A0A9Q1L6A8_9SOLA</name>
<dbReference type="InterPro" id="IPR012967">
    <property type="entry name" value="COMT_dimerisation"/>
</dbReference>
<sequence length="485" mass="53493">MGTETNGEARINEEKTKNLKAQADMWKYVFGFTEMAVIKCAIELGIADFLERNQEPVSLNQLSVALGCCSSSLYRILRFLINRGIFKETVTKNGETSYVQTPLSRLLIKEGGNSMAAFVLFESSPVMIAPWHNLSARISSKENNTPAFDAAHGKDVWKYAEADPGHSNLLNNAMACDARVAVSAIIDGCPEIFEGIDTLVDVGGGDGTALRLLVEAFPCIKGINFDLPHVASVAPHSNGVLHVGGDMFNYVPKADAAFLMWVLHDWGDEECIQILTKCREAIPKDKGKVIILEAVIGENEEIKGNEKLKDVALMLDMVMMAHTSNGKERTAKEWAYVLNAAGFSRHTISHINAVQSILRLQETLSKYGRSNDGSGPQVDLAHLLATRDQELRTLKAESRRMLRFSAFAIQTIRLFGFRHLIYHSQSLEFPIQLDKRGENRDSGGASIKKKTLVGKVTKPPEAKKMRDSGLFLENGATEQLSLNVL</sequence>
<keyword evidence="2" id="KW-0808">Transferase</keyword>
<dbReference type="InterPro" id="IPR036390">
    <property type="entry name" value="WH_DNA-bd_sf"/>
</dbReference>
<dbReference type="GO" id="GO:0009813">
    <property type="term" value="P:flavonoid biosynthetic process"/>
    <property type="evidence" value="ECO:0007669"/>
    <property type="project" value="UniProtKB-ARBA"/>
</dbReference>
<dbReference type="FunFam" id="3.40.50.150:FF:000294">
    <property type="entry name" value="O-methyltransferase family protein"/>
    <property type="match status" value="1"/>
</dbReference>
<dbReference type="GO" id="GO:0008171">
    <property type="term" value="F:O-methyltransferase activity"/>
    <property type="evidence" value="ECO:0007669"/>
    <property type="project" value="InterPro"/>
</dbReference>
<comment type="similarity">
    <text evidence="4">Belongs to the class I-like SAM-binding methyltransferase superfamily. Cation-independent O-methyltransferase family. COMT subfamily.</text>
</comment>
<dbReference type="InterPro" id="IPR036388">
    <property type="entry name" value="WH-like_DNA-bd_sf"/>
</dbReference>
<dbReference type="SUPFAM" id="SSF46785">
    <property type="entry name" value="Winged helix' DNA-binding domain"/>
    <property type="match status" value="1"/>
</dbReference>
<reference evidence="8" key="1">
    <citation type="journal article" date="2023" name="Proc. Natl. Acad. Sci. U.S.A.">
        <title>Genomic and structural basis for evolution of tropane alkaloid biosynthesis.</title>
        <authorList>
            <person name="Wanga Y.-J."/>
            <person name="Taina T."/>
            <person name="Yua J.-Y."/>
            <person name="Lia J."/>
            <person name="Xua B."/>
            <person name="Chenc J."/>
            <person name="D'Auriad J.C."/>
            <person name="Huanga J.-P."/>
            <person name="Huanga S.-X."/>
        </authorList>
    </citation>
    <scope>NUCLEOTIDE SEQUENCE [LARGE SCALE GENOMIC DNA]</scope>
    <source>
        <strain evidence="8">cv. KIB-2019</strain>
    </source>
</reference>
<dbReference type="Gene3D" id="3.40.50.150">
    <property type="entry name" value="Vaccinia Virus protein VP39"/>
    <property type="match status" value="1"/>
</dbReference>
<evidence type="ECO:0000256" key="1">
    <source>
        <dbReference type="ARBA" id="ARBA00022603"/>
    </source>
</evidence>
<feature type="domain" description="O-methyltransferase dimerisation" evidence="6">
    <location>
        <begin position="26"/>
        <end position="109"/>
    </location>
</feature>
<dbReference type="InterPro" id="IPR029063">
    <property type="entry name" value="SAM-dependent_MTases_sf"/>
</dbReference>
<dbReference type="Pfam" id="PF00891">
    <property type="entry name" value="Methyltransf_2"/>
    <property type="match status" value="1"/>
</dbReference>
<dbReference type="PANTHER" id="PTHR11746">
    <property type="entry name" value="O-METHYLTRANSFERASE"/>
    <property type="match status" value="1"/>
</dbReference>
<dbReference type="AlphaFoldDB" id="A0A9Q1L6A8"/>
<evidence type="ECO:0000313" key="8">
    <source>
        <dbReference type="Proteomes" id="UP001152561"/>
    </source>
</evidence>
<dbReference type="SUPFAM" id="SSF53335">
    <property type="entry name" value="S-adenosyl-L-methionine-dependent methyltransferases"/>
    <property type="match status" value="1"/>
</dbReference>
<feature type="domain" description="O-methyltransferase C-terminal" evidence="5">
    <location>
        <begin position="131"/>
        <end position="344"/>
    </location>
</feature>
<proteinExistence type="inferred from homology"/>
<protein>
    <submittedName>
        <fullName evidence="7">Uncharacterized protein</fullName>
    </submittedName>
</protein>
<evidence type="ECO:0000256" key="2">
    <source>
        <dbReference type="ARBA" id="ARBA00022679"/>
    </source>
</evidence>
<evidence type="ECO:0000313" key="7">
    <source>
        <dbReference type="EMBL" id="KAJ8528205.1"/>
    </source>
</evidence>
<evidence type="ECO:0000259" key="6">
    <source>
        <dbReference type="Pfam" id="PF08100"/>
    </source>
</evidence>
<dbReference type="EMBL" id="JAJAGQ010000023">
    <property type="protein sequence ID" value="KAJ8528205.1"/>
    <property type="molecule type" value="Genomic_DNA"/>
</dbReference>
<keyword evidence="1" id="KW-0489">Methyltransferase</keyword>
<evidence type="ECO:0000256" key="3">
    <source>
        <dbReference type="ARBA" id="ARBA00022691"/>
    </source>
</evidence>
<dbReference type="Gene3D" id="1.10.10.10">
    <property type="entry name" value="Winged helix-like DNA-binding domain superfamily/Winged helix DNA-binding domain"/>
    <property type="match status" value="1"/>
</dbReference>
<dbReference type="Pfam" id="PF08100">
    <property type="entry name" value="Dimerisation"/>
    <property type="match status" value="1"/>
</dbReference>
<dbReference type="GO" id="GO:0046983">
    <property type="term" value="F:protein dimerization activity"/>
    <property type="evidence" value="ECO:0007669"/>
    <property type="project" value="InterPro"/>
</dbReference>
<keyword evidence="8" id="KW-1185">Reference proteome</keyword>
<keyword evidence="3" id="KW-0949">S-adenosyl-L-methionine</keyword>
<dbReference type="GO" id="GO:0032259">
    <property type="term" value="P:methylation"/>
    <property type="evidence" value="ECO:0007669"/>
    <property type="project" value="UniProtKB-KW"/>
</dbReference>
<dbReference type="PROSITE" id="PS51683">
    <property type="entry name" value="SAM_OMT_II"/>
    <property type="match status" value="1"/>
</dbReference>
<accession>A0A9Q1L6A8</accession>